<dbReference type="Gene3D" id="3.30.230.10">
    <property type="match status" value="1"/>
</dbReference>
<dbReference type="PANTHER" id="PTHR43718">
    <property type="entry name" value="LON PROTEASE"/>
    <property type="match status" value="1"/>
</dbReference>
<reference evidence="4" key="1">
    <citation type="journal article" date="2020" name="Nature">
        <title>Giant virus diversity and host interactions through global metagenomics.</title>
        <authorList>
            <person name="Schulz F."/>
            <person name="Roux S."/>
            <person name="Paez-Espino D."/>
            <person name="Jungbluth S."/>
            <person name="Walsh D.A."/>
            <person name="Denef V.J."/>
            <person name="McMahon K.D."/>
            <person name="Konstantinidis K.T."/>
            <person name="Eloe-Fadrosh E.A."/>
            <person name="Kyrpides N.C."/>
            <person name="Woyke T."/>
        </authorList>
    </citation>
    <scope>NUCLEOTIDE SEQUENCE</scope>
    <source>
        <strain evidence="4">GVMAG-M-3300027833-11</strain>
    </source>
</reference>
<dbReference type="GO" id="GO:0016887">
    <property type="term" value="F:ATP hydrolysis activity"/>
    <property type="evidence" value="ECO:0007669"/>
    <property type="project" value="InterPro"/>
</dbReference>
<dbReference type="InterPro" id="IPR027417">
    <property type="entry name" value="P-loop_NTPase"/>
</dbReference>
<dbReference type="PROSITE" id="PS51786">
    <property type="entry name" value="LON_PROTEOLYTIC"/>
    <property type="match status" value="1"/>
</dbReference>
<dbReference type="Gene3D" id="3.40.50.300">
    <property type="entry name" value="P-loop containing nucleotide triphosphate hydrolases"/>
    <property type="match status" value="1"/>
</dbReference>
<dbReference type="Pfam" id="PF05362">
    <property type="entry name" value="Lon_C"/>
    <property type="match status" value="1"/>
</dbReference>
<dbReference type="SMART" id="SM00382">
    <property type="entry name" value="AAA"/>
    <property type="match status" value="1"/>
</dbReference>
<evidence type="ECO:0000256" key="2">
    <source>
        <dbReference type="ARBA" id="ARBA00022825"/>
    </source>
</evidence>
<evidence type="ECO:0000256" key="1">
    <source>
        <dbReference type="ARBA" id="ARBA00022670"/>
    </source>
</evidence>
<accession>A0A6C0LJT8</accession>
<dbReference type="InterPro" id="IPR003959">
    <property type="entry name" value="ATPase_AAA_core"/>
</dbReference>
<dbReference type="PRINTS" id="PR00830">
    <property type="entry name" value="ENDOLAPTASE"/>
</dbReference>
<dbReference type="AlphaFoldDB" id="A0A6C0LJT8"/>
<dbReference type="GO" id="GO:0005524">
    <property type="term" value="F:ATP binding"/>
    <property type="evidence" value="ECO:0007669"/>
    <property type="project" value="InterPro"/>
</dbReference>
<dbReference type="GO" id="GO:0006515">
    <property type="term" value="P:protein quality control for misfolded or incompletely synthesized proteins"/>
    <property type="evidence" value="ECO:0007669"/>
    <property type="project" value="TreeGrafter"/>
</dbReference>
<keyword evidence="2" id="KW-0720">Serine protease</keyword>
<protein>
    <recommendedName>
        <fullName evidence="3">Lon proteolytic domain-containing protein</fullName>
    </recommendedName>
</protein>
<dbReference type="InterPro" id="IPR027065">
    <property type="entry name" value="Lon_Prtase"/>
</dbReference>
<organism evidence="4">
    <name type="scientific">viral metagenome</name>
    <dbReference type="NCBI Taxonomy" id="1070528"/>
    <lineage>
        <taxon>unclassified sequences</taxon>
        <taxon>metagenomes</taxon>
        <taxon>organismal metagenomes</taxon>
    </lineage>
</organism>
<sequence>MPSDKKAKLKKNKNEVIIDSSTFSTNVNDLLLSFRTIVQKTIISSQTYKNNDVMTANDLKQSLESLHRVYTQIDKLEGIIKENAISKDNIIKDLQSITNDLSSVFKSYGTDNLVDLLNVCLGKDYITNEIESSGQENIDRFELLQKYAKPISYKSVIWKNEPPQEPVQIKKNRIVEDISIAEGAKTLEAFDLARTMRGFHTKVYGIKVAFRKPDEKKTLIVNFLVDDIMLECAGSSFINKRLLVLHYEKNPSDNENEKRIFHRFLGCLTIKDLLVYSDDELVHRYVGYCNQVTLIKQKTITQVTKEFLGNELYLQRCTIMQLLLRSDEHEYQYLAYLLYDLLSNDTNGSVDTHEQTLLFDSLPWNVKKYFRDAMKQTINYTNNLSSFDNAKIPLEQQICLMKADESVKEKAMLKLKEVKAKSEDSGSKARQYLEGLLRVPFGIYKNEPILNVISDSTEEFKLIVDKTKEANCPVSCFPLQDKYNGLEVRKYSGALMNTYVPNLKSQYSKKICSALTKCNRNTIIANVCLINTYIKTHGIDYPKLLHSGKKISFMQSKICDFIKEFSTKPSILSEIAEVCGQKQEICDLIPTVERGVDVITKNISKITDYMGDVHDTLNSAVHGHDKAKRQVERIIGQWISGERSGYCFGFEGPPGVGKTSLAKKGIASCLKDNEGSTRPFAFIAVGGSSNASTLDGHNYTYVGSTWGRIVDILMETKCMNPIIFIDELDKVSRTEHGKEIIGILTHLIDPTQNDSFQDKYFTGIELDLSKALFVFSYNDVDAIDRILLDRIHRVKFDHLTLEDKLTITKDYLFQEIYSKMGLEGVVNISDEVIEFLIEEYTCEPGVRKLKELLFEIVGEINLTVLQETTDYDLPINVSISDIKNKYLKDRHEFRAKKIHDEPKVGLISGLWANALGKGGVLPIEVSFCPSPNFLDLKLTGMQGDVMKESMTVAKTLACTLAERDMGTKMMGSLLKKCEESKMQGIHIHVPEGATPKDGPSAGTAITVTLYSLLMNKKIKHDIAITGEMCLQGKVTAIGGLDLKILGGIRAGVKTFIYPKENDKDFNDFMEKYKENPCIEGISFVEVSTIDEVLEIVFV</sequence>
<dbReference type="SUPFAM" id="SSF52540">
    <property type="entry name" value="P-loop containing nucleoside triphosphate hydrolases"/>
    <property type="match status" value="1"/>
</dbReference>
<evidence type="ECO:0000259" key="3">
    <source>
        <dbReference type="PROSITE" id="PS51786"/>
    </source>
</evidence>
<dbReference type="InterPro" id="IPR003593">
    <property type="entry name" value="AAA+_ATPase"/>
</dbReference>
<feature type="domain" description="Lon proteolytic" evidence="3">
    <location>
        <begin position="901"/>
        <end position="1098"/>
    </location>
</feature>
<dbReference type="InterPro" id="IPR008269">
    <property type="entry name" value="Lon_proteolytic"/>
</dbReference>
<dbReference type="InterPro" id="IPR020568">
    <property type="entry name" value="Ribosomal_Su5_D2-typ_SF"/>
</dbReference>
<proteinExistence type="predicted"/>
<dbReference type="EMBL" id="MN740504">
    <property type="protein sequence ID" value="QHU30265.1"/>
    <property type="molecule type" value="Genomic_DNA"/>
</dbReference>
<name>A0A6C0LJT8_9ZZZZ</name>
<dbReference type="Pfam" id="PF00004">
    <property type="entry name" value="AAA"/>
    <property type="match status" value="1"/>
</dbReference>
<dbReference type="GO" id="GO:0004252">
    <property type="term" value="F:serine-type endopeptidase activity"/>
    <property type="evidence" value="ECO:0007669"/>
    <property type="project" value="InterPro"/>
</dbReference>
<dbReference type="GO" id="GO:0004176">
    <property type="term" value="F:ATP-dependent peptidase activity"/>
    <property type="evidence" value="ECO:0007669"/>
    <property type="project" value="InterPro"/>
</dbReference>
<keyword evidence="1" id="KW-0645">Protease</keyword>
<dbReference type="InterPro" id="IPR014721">
    <property type="entry name" value="Ribsml_uS5_D2-typ_fold_subgr"/>
</dbReference>
<evidence type="ECO:0000313" key="4">
    <source>
        <dbReference type="EMBL" id="QHU30265.1"/>
    </source>
</evidence>
<dbReference type="Gene3D" id="1.10.8.60">
    <property type="match status" value="1"/>
</dbReference>
<dbReference type="PANTHER" id="PTHR43718:SF2">
    <property type="entry name" value="LON PROTEASE HOMOLOG, MITOCHONDRIAL"/>
    <property type="match status" value="1"/>
</dbReference>
<dbReference type="SUPFAM" id="SSF54211">
    <property type="entry name" value="Ribosomal protein S5 domain 2-like"/>
    <property type="match status" value="1"/>
</dbReference>
<keyword evidence="2" id="KW-0378">Hydrolase</keyword>